<evidence type="ECO:0008006" key="5">
    <source>
        <dbReference type="Google" id="ProtNLM"/>
    </source>
</evidence>
<evidence type="ECO:0000256" key="1">
    <source>
        <dbReference type="SAM" id="MobiDB-lite"/>
    </source>
</evidence>
<protein>
    <recommendedName>
        <fullName evidence="5">Fucose-specific lectin</fullName>
    </recommendedName>
</protein>
<evidence type="ECO:0000313" key="4">
    <source>
        <dbReference type="Proteomes" id="UP001480595"/>
    </source>
</evidence>
<keyword evidence="4" id="KW-1185">Reference proteome</keyword>
<dbReference type="EMBL" id="JAQQWL010000001">
    <property type="protein sequence ID" value="KAK8091335.1"/>
    <property type="molecule type" value="Genomic_DNA"/>
</dbReference>
<gene>
    <name evidence="3" type="ORF">PG994_000840</name>
</gene>
<reference evidence="3 4" key="1">
    <citation type="submission" date="2023-01" db="EMBL/GenBank/DDBJ databases">
        <title>Analysis of 21 Apiospora genomes using comparative genomics revels a genus with tremendous synthesis potential of carbohydrate active enzymes and secondary metabolites.</title>
        <authorList>
            <person name="Sorensen T."/>
        </authorList>
    </citation>
    <scope>NUCLEOTIDE SEQUENCE [LARGE SCALE GENOMIC DNA]</scope>
    <source>
        <strain evidence="3 4">CBS 135458</strain>
    </source>
</reference>
<feature type="chain" id="PRO_5045908944" description="Fucose-specific lectin" evidence="2">
    <location>
        <begin position="30"/>
        <end position="515"/>
    </location>
</feature>
<dbReference type="SUPFAM" id="SSF89372">
    <property type="entry name" value="Fucose-specific lectin"/>
    <property type="match status" value="1"/>
</dbReference>
<dbReference type="Gene3D" id="2.120.10.70">
    <property type="entry name" value="Fucose-specific lectin"/>
    <property type="match status" value="1"/>
</dbReference>
<dbReference type="RefSeq" id="XP_066722881.1">
    <property type="nucleotide sequence ID" value="XM_066852249.1"/>
</dbReference>
<proteinExistence type="predicted"/>
<feature type="compositionally biased region" description="Low complexity" evidence="1">
    <location>
        <begin position="484"/>
        <end position="495"/>
    </location>
</feature>
<evidence type="ECO:0000256" key="2">
    <source>
        <dbReference type="SAM" id="SignalP"/>
    </source>
</evidence>
<feature type="region of interest" description="Disordered" evidence="1">
    <location>
        <begin position="424"/>
        <end position="515"/>
    </location>
</feature>
<sequence length="515" mass="56245">MASVFRNPAVLFSSILHSILQLCLRHAQASQIAAFTNGGFKVPQVVMYDGASNSILYSLCNSQKTPVFPGDESTAFELQPQFPPYPGTHVSLVGYTDNEGIKTNIFYQTKDGHIVEALFTCNKSGHYEPVTGGPAYKLTDAPGIEKPKTPTDLTALLFGDDGGMQLYYKIEANSSVYSIKYKKKEKAFWVNAGPAEPWSSVGSIAAGFAVADQITVITPTSDGLGNEQDMFISTSLPDEEGIWQIDGAPVPLQAWNWSTSDIKDIPVILSNMTDADNIHVELDTADPTWSFEALDPLTAPLGLTFGSSNTMSIFYVGKDRLLRQVRCAIGVDKKNTYKWSNVTRPDAKAWPSPDETNAHFGTAYDAQADRIWVYYMSNRTMTQLYQHSTGHWDDAVALPQTQPHNHSRRNRAAENAALNDAHSAAIAPPSHPGSPAPRYTSGYWQPPPPGQQQHDGPWPQQQYYQPGVPYSDQNGFIKPRRDAAAPFAPAAGPAGVRDEQQPGACAAPGDVRRGH</sequence>
<keyword evidence="2" id="KW-0732">Signal</keyword>
<dbReference type="GeneID" id="92085312"/>
<comment type="caution">
    <text evidence="3">The sequence shown here is derived from an EMBL/GenBank/DDBJ whole genome shotgun (WGS) entry which is preliminary data.</text>
</comment>
<accession>A0ABR1X7B3</accession>
<dbReference type="Proteomes" id="UP001480595">
    <property type="component" value="Unassembled WGS sequence"/>
</dbReference>
<feature type="compositionally biased region" description="Low complexity" evidence="1">
    <location>
        <begin position="451"/>
        <end position="470"/>
    </location>
</feature>
<name>A0ABR1X7B3_9PEZI</name>
<feature type="signal peptide" evidence="2">
    <location>
        <begin position="1"/>
        <end position="29"/>
    </location>
</feature>
<evidence type="ECO:0000313" key="3">
    <source>
        <dbReference type="EMBL" id="KAK8091335.1"/>
    </source>
</evidence>
<organism evidence="3 4">
    <name type="scientific">Apiospora phragmitis</name>
    <dbReference type="NCBI Taxonomy" id="2905665"/>
    <lineage>
        <taxon>Eukaryota</taxon>
        <taxon>Fungi</taxon>
        <taxon>Dikarya</taxon>
        <taxon>Ascomycota</taxon>
        <taxon>Pezizomycotina</taxon>
        <taxon>Sordariomycetes</taxon>
        <taxon>Xylariomycetidae</taxon>
        <taxon>Amphisphaeriales</taxon>
        <taxon>Apiosporaceae</taxon>
        <taxon>Apiospora</taxon>
    </lineage>
</organism>